<evidence type="ECO:0000313" key="2">
    <source>
        <dbReference type="Proteomes" id="UP000249739"/>
    </source>
</evidence>
<dbReference type="Gene3D" id="1.20.120.1460">
    <property type="match status" value="1"/>
</dbReference>
<proteinExistence type="predicted"/>
<evidence type="ECO:0008006" key="3">
    <source>
        <dbReference type="Google" id="ProtNLM"/>
    </source>
</evidence>
<dbReference type="Proteomes" id="UP000249739">
    <property type="component" value="Unassembled WGS sequence"/>
</dbReference>
<organism evidence="1 2">
    <name type="scientific">Micavibrio aeruginosavorus</name>
    <dbReference type="NCBI Taxonomy" id="349221"/>
    <lineage>
        <taxon>Bacteria</taxon>
        <taxon>Pseudomonadati</taxon>
        <taxon>Bdellovibrionota</taxon>
        <taxon>Bdellovibrionia</taxon>
        <taxon>Bdellovibrionales</taxon>
        <taxon>Pseudobdellovibrionaceae</taxon>
        <taxon>Micavibrio</taxon>
    </lineage>
</organism>
<dbReference type="EMBL" id="QFOT01000111">
    <property type="protein sequence ID" value="PZP54759.1"/>
    <property type="molecule type" value="Genomic_DNA"/>
</dbReference>
<evidence type="ECO:0000313" key="1">
    <source>
        <dbReference type="EMBL" id="PZP54759.1"/>
    </source>
</evidence>
<protein>
    <recommendedName>
        <fullName evidence="3">tRNA dihydrouridine(20/20a) synthase DusA</fullName>
    </recommendedName>
</protein>
<gene>
    <name evidence="1" type="ORF">DI586_08890</name>
</gene>
<reference evidence="1 2" key="1">
    <citation type="submission" date="2017-08" db="EMBL/GenBank/DDBJ databases">
        <title>Infants hospitalized years apart are colonized by the same room-sourced microbial strains.</title>
        <authorList>
            <person name="Brooks B."/>
            <person name="Olm M.R."/>
            <person name="Firek B.A."/>
            <person name="Baker R."/>
            <person name="Thomas B.C."/>
            <person name="Morowitz M.J."/>
            <person name="Banfield J.F."/>
        </authorList>
    </citation>
    <scope>NUCLEOTIDE SEQUENCE [LARGE SCALE GENOMIC DNA]</scope>
    <source>
        <strain evidence="1">S2_006_000_R2_64</strain>
    </source>
</reference>
<accession>A0A2W5HLT6</accession>
<sequence>RCQSASGVFGQPEEALRTPEESVLAMIPYIEDQQMRFNTPVHTMTRHTIGLFNGLRGAKLWRQRLSDAPQMKEPAFILPLLEQIQAMQLEPVAA</sequence>
<feature type="non-terminal residue" evidence="1">
    <location>
        <position position="1"/>
    </location>
</feature>
<dbReference type="AlphaFoldDB" id="A0A2W5HLT6"/>
<comment type="caution">
    <text evidence="1">The sequence shown here is derived from an EMBL/GenBank/DDBJ whole genome shotgun (WGS) entry which is preliminary data.</text>
</comment>
<name>A0A2W5HLT6_9BACT</name>